<evidence type="ECO:0000259" key="7">
    <source>
        <dbReference type="Pfam" id="PF06271"/>
    </source>
</evidence>
<protein>
    <submittedName>
        <fullName evidence="8">RDD family protein</fullName>
    </submittedName>
</protein>
<gene>
    <name evidence="8" type="ORF">EXE63_14040</name>
</gene>
<reference evidence="8 9" key="1">
    <citation type="submission" date="2019-04" db="EMBL/GenBank/DDBJ databases">
        <title>Draft, Whole-Genome Sequence of the Anthracene-degrading Mycobacterium frederiksbergense LB501T, Isolated from a Polycyclic Aromatic Hydrocarbon (PAH)-Contaminated Soil.</title>
        <authorList>
            <person name="Augelletti F."/>
        </authorList>
    </citation>
    <scope>NUCLEOTIDE SEQUENCE [LARGE SCALE GENOMIC DNA]</scope>
    <source>
        <strain evidence="8 9">LB 501T</strain>
    </source>
</reference>
<dbReference type="InterPro" id="IPR010432">
    <property type="entry name" value="RDD"/>
</dbReference>
<keyword evidence="2" id="KW-1003">Cell membrane</keyword>
<keyword evidence="5 6" id="KW-0472">Membrane</keyword>
<feature type="transmembrane region" description="Helical" evidence="6">
    <location>
        <begin position="167"/>
        <end position="190"/>
    </location>
</feature>
<evidence type="ECO:0000256" key="1">
    <source>
        <dbReference type="ARBA" id="ARBA00004651"/>
    </source>
</evidence>
<keyword evidence="4 6" id="KW-1133">Transmembrane helix</keyword>
<comment type="subcellular location">
    <subcellularLocation>
        <location evidence="1">Cell membrane</location>
        <topology evidence="1">Multi-pass membrane protein</topology>
    </subcellularLocation>
</comment>
<sequence>MTDVLDEIDDTDVAVRAVPASWGARAAALGIDVLFGVALIAILALLAWTAPLMGWLWWVYVVLAVLAGLAMMVNRWVLPTITGWTVGRAVTGIRVVRASSPSSPDGAPVGTGRLLARDLAHLLDTAAVFLGWLWPLWDRRHRTFADLLLRTEVHRVGEPEQNLRRPVAIGLVATTLLCAVATAAGYLMVYRQDRALDTARAEIAAQGARIVEQILSYAPDTAKDDFARAQSLASDIYRPKLIEQQEALQQAPLVSNEYWTVNGVVLEQPAPTTNTASMLLAMQGQRGSDPNAMRFITATVRADFVKTGDQWQVQNLSVLTKPRTGGGQ</sequence>
<evidence type="ECO:0000256" key="6">
    <source>
        <dbReference type="SAM" id="Phobius"/>
    </source>
</evidence>
<accession>A0A6H0S3D9</accession>
<proteinExistence type="predicted"/>
<organism evidence="8 9">
    <name type="scientific">Mycolicibacterium frederiksbergense</name>
    <dbReference type="NCBI Taxonomy" id="117567"/>
    <lineage>
        <taxon>Bacteria</taxon>
        <taxon>Bacillati</taxon>
        <taxon>Actinomycetota</taxon>
        <taxon>Actinomycetes</taxon>
        <taxon>Mycobacteriales</taxon>
        <taxon>Mycobacteriaceae</taxon>
        <taxon>Mycolicibacterium</taxon>
    </lineage>
</organism>
<keyword evidence="3 6" id="KW-0812">Transmembrane</keyword>
<evidence type="ECO:0000313" key="8">
    <source>
        <dbReference type="EMBL" id="QIV81878.1"/>
    </source>
</evidence>
<name>A0A6H0S3D9_9MYCO</name>
<dbReference type="InterPro" id="IPR051791">
    <property type="entry name" value="Pra-immunoreactive"/>
</dbReference>
<evidence type="ECO:0000256" key="4">
    <source>
        <dbReference type="ARBA" id="ARBA00022989"/>
    </source>
</evidence>
<dbReference type="RefSeq" id="WP_168142427.1">
    <property type="nucleotide sequence ID" value="NZ_CP038799.1"/>
</dbReference>
<dbReference type="GO" id="GO:0005886">
    <property type="term" value="C:plasma membrane"/>
    <property type="evidence" value="ECO:0007669"/>
    <property type="project" value="UniProtKB-SubCell"/>
</dbReference>
<dbReference type="AlphaFoldDB" id="A0A6H0S3D9"/>
<dbReference type="KEGG" id="mfre:EXE63_14040"/>
<dbReference type="Proteomes" id="UP000501849">
    <property type="component" value="Chromosome"/>
</dbReference>
<dbReference type="PANTHER" id="PTHR36115:SF6">
    <property type="entry name" value="PROLINE-RICH ANTIGEN HOMOLOG"/>
    <property type="match status" value="1"/>
</dbReference>
<evidence type="ECO:0000256" key="3">
    <source>
        <dbReference type="ARBA" id="ARBA00022692"/>
    </source>
</evidence>
<keyword evidence="9" id="KW-1185">Reference proteome</keyword>
<dbReference type="EMBL" id="CP038799">
    <property type="protein sequence ID" value="QIV81878.1"/>
    <property type="molecule type" value="Genomic_DNA"/>
</dbReference>
<feature type="domain" description="RDD" evidence="7">
    <location>
        <begin position="20"/>
        <end position="149"/>
    </location>
</feature>
<evidence type="ECO:0000313" key="9">
    <source>
        <dbReference type="Proteomes" id="UP000501849"/>
    </source>
</evidence>
<evidence type="ECO:0000256" key="5">
    <source>
        <dbReference type="ARBA" id="ARBA00023136"/>
    </source>
</evidence>
<feature type="transmembrane region" description="Helical" evidence="6">
    <location>
        <begin position="55"/>
        <end position="78"/>
    </location>
</feature>
<evidence type="ECO:0000256" key="2">
    <source>
        <dbReference type="ARBA" id="ARBA00022475"/>
    </source>
</evidence>
<feature type="transmembrane region" description="Helical" evidence="6">
    <location>
        <begin position="26"/>
        <end position="49"/>
    </location>
</feature>
<dbReference type="PANTHER" id="PTHR36115">
    <property type="entry name" value="PROLINE-RICH ANTIGEN HOMOLOG-RELATED"/>
    <property type="match status" value="1"/>
</dbReference>
<dbReference type="Pfam" id="PF06271">
    <property type="entry name" value="RDD"/>
    <property type="match status" value="1"/>
</dbReference>